<evidence type="ECO:0000313" key="3">
    <source>
        <dbReference type="Proteomes" id="UP000281406"/>
    </source>
</evidence>
<evidence type="ECO:0000313" key="2">
    <source>
        <dbReference type="EMBL" id="ROK15826.1"/>
    </source>
</evidence>
<feature type="compositionally biased region" description="Basic and acidic residues" evidence="1">
    <location>
        <begin position="73"/>
        <end position="85"/>
    </location>
</feature>
<dbReference type="EMBL" id="RJVU01057857">
    <property type="protein sequence ID" value="ROK15826.1"/>
    <property type="molecule type" value="Genomic_DNA"/>
</dbReference>
<reference evidence="2 3" key="1">
    <citation type="submission" date="2018-10" db="EMBL/GenBank/DDBJ databases">
        <title>Genome assembly for a Yunnan-Guizhou Plateau 3E fish, Anabarilius grahami (Regan), and its evolutionary and genetic applications.</title>
        <authorList>
            <person name="Jiang W."/>
        </authorList>
    </citation>
    <scope>NUCLEOTIDE SEQUENCE [LARGE SCALE GENOMIC DNA]</scope>
    <source>
        <strain evidence="2">AG-KIZ</strain>
        <tissue evidence="2">Muscle</tissue>
    </source>
</reference>
<dbReference type="AlphaFoldDB" id="A0A3N0XYX1"/>
<dbReference type="Proteomes" id="UP000281406">
    <property type="component" value="Unassembled WGS sequence"/>
</dbReference>
<accession>A0A3N0XYX1</accession>
<name>A0A3N0XYX1_ANAGA</name>
<sequence>MKEGHAAEEPSLLRGIALLRSSGSAGVKTARGCPRRWYWSLVKGGTETRMPRSWDEVGWLPSWRERRSAVVRRGPEPATVRHEGEEQGTADLLPVALNRRSHRGLLGGGRGSA</sequence>
<proteinExistence type="predicted"/>
<protein>
    <submittedName>
        <fullName evidence="2">Uncharacterized protein</fullName>
    </submittedName>
</protein>
<keyword evidence="3" id="KW-1185">Reference proteome</keyword>
<evidence type="ECO:0000256" key="1">
    <source>
        <dbReference type="SAM" id="MobiDB-lite"/>
    </source>
</evidence>
<organism evidence="2 3">
    <name type="scientific">Anabarilius grahami</name>
    <name type="common">Kanglang fish</name>
    <name type="synonym">Barilius grahami</name>
    <dbReference type="NCBI Taxonomy" id="495550"/>
    <lineage>
        <taxon>Eukaryota</taxon>
        <taxon>Metazoa</taxon>
        <taxon>Chordata</taxon>
        <taxon>Craniata</taxon>
        <taxon>Vertebrata</taxon>
        <taxon>Euteleostomi</taxon>
        <taxon>Actinopterygii</taxon>
        <taxon>Neopterygii</taxon>
        <taxon>Teleostei</taxon>
        <taxon>Ostariophysi</taxon>
        <taxon>Cypriniformes</taxon>
        <taxon>Xenocyprididae</taxon>
        <taxon>Xenocypridinae</taxon>
        <taxon>Xenocypridinae incertae sedis</taxon>
        <taxon>Anabarilius</taxon>
    </lineage>
</organism>
<gene>
    <name evidence="2" type="ORF">DPX16_10130</name>
</gene>
<comment type="caution">
    <text evidence="2">The sequence shown here is derived from an EMBL/GenBank/DDBJ whole genome shotgun (WGS) entry which is preliminary data.</text>
</comment>
<feature type="region of interest" description="Disordered" evidence="1">
    <location>
        <begin position="73"/>
        <end position="94"/>
    </location>
</feature>